<protein>
    <submittedName>
        <fullName evidence="1">Uncharacterized protein</fullName>
    </submittedName>
</protein>
<accession>A0ABR9JIE5</accession>
<comment type="caution">
    <text evidence="1">The sequence shown here is derived from an EMBL/GenBank/DDBJ whole genome shotgun (WGS) entry which is preliminary data.</text>
</comment>
<dbReference type="Proteomes" id="UP000627838">
    <property type="component" value="Unassembled WGS sequence"/>
</dbReference>
<gene>
    <name evidence="1" type="ORF">H4W34_000126</name>
</gene>
<proteinExistence type="predicted"/>
<evidence type="ECO:0000313" key="1">
    <source>
        <dbReference type="EMBL" id="MBE1530293.1"/>
    </source>
</evidence>
<keyword evidence="2" id="KW-1185">Reference proteome</keyword>
<evidence type="ECO:0000313" key="2">
    <source>
        <dbReference type="Proteomes" id="UP000627838"/>
    </source>
</evidence>
<dbReference type="EMBL" id="JADBDZ010000001">
    <property type="protein sequence ID" value="MBE1530293.1"/>
    <property type="molecule type" value="Genomic_DNA"/>
</dbReference>
<name>A0ABR9JIE5_9ACTN</name>
<reference evidence="1 2" key="1">
    <citation type="submission" date="2020-10" db="EMBL/GenBank/DDBJ databases">
        <title>Sequencing the genomes of 1000 actinobacteria strains.</title>
        <authorList>
            <person name="Klenk H.-P."/>
        </authorList>
    </citation>
    <scope>NUCLEOTIDE SEQUENCE [LARGE SCALE GENOMIC DNA]</scope>
    <source>
        <strain evidence="1 2">DSM 46744</strain>
    </source>
</reference>
<organism evidence="1 2">
    <name type="scientific">Actinomadura algeriensis</name>
    <dbReference type="NCBI Taxonomy" id="1679523"/>
    <lineage>
        <taxon>Bacteria</taxon>
        <taxon>Bacillati</taxon>
        <taxon>Actinomycetota</taxon>
        <taxon>Actinomycetes</taxon>
        <taxon>Streptosporangiales</taxon>
        <taxon>Thermomonosporaceae</taxon>
        <taxon>Actinomadura</taxon>
    </lineage>
</organism>
<sequence>MAGSQVPEKIFRPRWDVRAAAPAEAIPNATEAV</sequence>